<evidence type="ECO:0000313" key="4">
    <source>
        <dbReference type="Proteomes" id="UP000516349"/>
    </source>
</evidence>
<keyword evidence="1" id="KW-0809">Transit peptide</keyword>
<dbReference type="InterPro" id="IPR027266">
    <property type="entry name" value="TrmE/GcvT-like"/>
</dbReference>
<protein>
    <submittedName>
        <fullName evidence="3">tRNA-modifying protein YgfZ</fullName>
    </submittedName>
</protein>
<dbReference type="EMBL" id="CP060244">
    <property type="protein sequence ID" value="QNT78824.1"/>
    <property type="molecule type" value="Genomic_DNA"/>
</dbReference>
<gene>
    <name evidence="3" type="primary">ygfZ</name>
    <name evidence="3" type="ORF">JGUZn3_16020</name>
</gene>
<dbReference type="RefSeq" id="WP_203413052.1">
    <property type="nucleotide sequence ID" value="NZ_CP060244.1"/>
</dbReference>
<dbReference type="NCBIfam" id="TIGR03317">
    <property type="entry name" value="ygfZ_signature"/>
    <property type="match status" value="1"/>
</dbReference>
<accession>A0A7H1NSR4</accession>
<evidence type="ECO:0000259" key="2">
    <source>
        <dbReference type="Pfam" id="PF25455"/>
    </source>
</evidence>
<dbReference type="PANTHER" id="PTHR22602:SF0">
    <property type="entry name" value="TRANSFERASE CAF17, MITOCHONDRIAL-RELATED"/>
    <property type="match status" value="1"/>
</dbReference>
<dbReference type="InterPro" id="IPR057460">
    <property type="entry name" value="CAF17_C"/>
</dbReference>
<dbReference type="PIRSF" id="PIRSF006487">
    <property type="entry name" value="GcvT"/>
    <property type="match status" value="1"/>
</dbReference>
<dbReference type="InterPro" id="IPR017703">
    <property type="entry name" value="YgfZ/GCV_T_CS"/>
</dbReference>
<dbReference type="KEGG" id="ebla:JGUZn3_16020"/>
<feature type="domain" description="CAF17 C-terminal" evidence="2">
    <location>
        <begin position="225"/>
        <end position="285"/>
    </location>
</feature>
<evidence type="ECO:0000313" key="3">
    <source>
        <dbReference type="EMBL" id="QNT78824.1"/>
    </source>
</evidence>
<sequence>MYYQAHLTDRRVIEVSGSDRTAFLQGLVSNNVEKATAHTAVWAALLTAQGKWKADFFITSTDSSLYLDCEETQADMIFTTLTRYKLKADVKLKSTSLQVFAFWSHDQTPLFPLNQSSPPFSTAEALITPDPRCQQAGYRCLIASQSIAALDKGLITSQDTISLTSLATYHAHRITLGLPDPKDCILCTPILLEANFDIFNGIDWKKGCYLGQEVTARSHYRGLVKKRIMRIEAEEPLPMPGSSITESEKEVGILCTTSHTKGLALLRLDHRHKNLTINQIALKVNPIPQQFDGKPFS</sequence>
<dbReference type="Gene3D" id="3.30.1360.120">
    <property type="entry name" value="Probable tRNA modification gtpase trme, domain 1"/>
    <property type="match status" value="1"/>
</dbReference>
<dbReference type="GO" id="GO:0016226">
    <property type="term" value="P:iron-sulfur cluster assembly"/>
    <property type="evidence" value="ECO:0007669"/>
    <property type="project" value="TreeGrafter"/>
</dbReference>
<keyword evidence="4" id="KW-1185">Reference proteome</keyword>
<dbReference type="PANTHER" id="PTHR22602">
    <property type="entry name" value="TRANSFERASE CAF17, MITOCHONDRIAL-RELATED"/>
    <property type="match status" value="1"/>
</dbReference>
<evidence type="ECO:0000256" key="1">
    <source>
        <dbReference type="ARBA" id="ARBA00022946"/>
    </source>
</evidence>
<organism evidence="3 4">
    <name type="scientific">Entomobacter blattae</name>
    <dbReference type="NCBI Taxonomy" id="2762277"/>
    <lineage>
        <taxon>Bacteria</taxon>
        <taxon>Pseudomonadati</taxon>
        <taxon>Pseudomonadota</taxon>
        <taxon>Alphaproteobacteria</taxon>
        <taxon>Acetobacterales</taxon>
        <taxon>Acetobacteraceae</taxon>
        <taxon>Entomobacter</taxon>
    </lineage>
</organism>
<dbReference type="InterPro" id="IPR045179">
    <property type="entry name" value="YgfZ/GcvT"/>
</dbReference>
<proteinExistence type="predicted"/>
<reference evidence="3 4" key="1">
    <citation type="submission" date="2020-08" db="EMBL/GenBank/DDBJ databases">
        <title>Complete genome sequence of Entomobacter blattae G55GP.</title>
        <authorList>
            <person name="Poehlein A."/>
            <person name="Guzman J."/>
            <person name="Daniel R."/>
            <person name="Vilcinskas A."/>
        </authorList>
    </citation>
    <scope>NUCLEOTIDE SEQUENCE [LARGE SCALE GENOMIC DNA]</scope>
    <source>
        <strain evidence="3 4">G55GP</strain>
    </source>
</reference>
<dbReference type="Pfam" id="PF25455">
    <property type="entry name" value="Beta-barrel_CAF17_C"/>
    <property type="match status" value="1"/>
</dbReference>
<name>A0A7H1NSR4_9PROT</name>
<dbReference type="Proteomes" id="UP000516349">
    <property type="component" value="Chromosome"/>
</dbReference>
<dbReference type="SUPFAM" id="SSF103025">
    <property type="entry name" value="Folate-binding domain"/>
    <property type="match status" value="1"/>
</dbReference>
<dbReference type="AlphaFoldDB" id="A0A7H1NSR4"/>